<dbReference type="Proteomes" id="UP000076727">
    <property type="component" value="Unassembled WGS sequence"/>
</dbReference>
<name>A0A165KXX1_9APHY</name>
<gene>
    <name evidence="1" type="ORF">DAEQUDRAFT_733502</name>
</gene>
<evidence type="ECO:0000313" key="2">
    <source>
        <dbReference type="Proteomes" id="UP000076727"/>
    </source>
</evidence>
<sequence>MAANFDAHTRYRLGDEVHFVMSPNTEESVGRVVAIHMTTDLRVSYALAPPDRKPSDPRRNLTRVPEQNIKGLTANTPWLTRVRRRCHSIR</sequence>
<evidence type="ECO:0000313" key="1">
    <source>
        <dbReference type="EMBL" id="KZT63734.1"/>
    </source>
</evidence>
<dbReference type="EMBL" id="KV429160">
    <property type="protein sequence ID" value="KZT63734.1"/>
    <property type="molecule type" value="Genomic_DNA"/>
</dbReference>
<dbReference type="OrthoDB" id="2776972at2759"/>
<evidence type="ECO:0008006" key="3">
    <source>
        <dbReference type="Google" id="ProtNLM"/>
    </source>
</evidence>
<keyword evidence="2" id="KW-1185">Reference proteome</keyword>
<reference evidence="1 2" key="1">
    <citation type="journal article" date="2016" name="Mol. Biol. Evol.">
        <title>Comparative Genomics of Early-Diverging Mushroom-Forming Fungi Provides Insights into the Origins of Lignocellulose Decay Capabilities.</title>
        <authorList>
            <person name="Nagy L.G."/>
            <person name="Riley R."/>
            <person name="Tritt A."/>
            <person name="Adam C."/>
            <person name="Daum C."/>
            <person name="Floudas D."/>
            <person name="Sun H."/>
            <person name="Yadav J.S."/>
            <person name="Pangilinan J."/>
            <person name="Larsson K.H."/>
            <person name="Matsuura K."/>
            <person name="Barry K."/>
            <person name="Labutti K."/>
            <person name="Kuo R."/>
            <person name="Ohm R.A."/>
            <person name="Bhattacharya S.S."/>
            <person name="Shirouzu T."/>
            <person name="Yoshinaga Y."/>
            <person name="Martin F.M."/>
            <person name="Grigoriev I.V."/>
            <person name="Hibbett D.S."/>
        </authorList>
    </citation>
    <scope>NUCLEOTIDE SEQUENCE [LARGE SCALE GENOMIC DNA]</scope>
    <source>
        <strain evidence="1 2">L-15889</strain>
    </source>
</reference>
<organism evidence="1 2">
    <name type="scientific">Daedalea quercina L-15889</name>
    <dbReference type="NCBI Taxonomy" id="1314783"/>
    <lineage>
        <taxon>Eukaryota</taxon>
        <taxon>Fungi</taxon>
        <taxon>Dikarya</taxon>
        <taxon>Basidiomycota</taxon>
        <taxon>Agaricomycotina</taxon>
        <taxon>Agaricomycetes</taxon>
        <taxon>Polyporales</taxon>
        <taxon>Fomitopsis</taxon>
    </lineage>
</organism>
<proteinExistence type="predicted"/>
<dbReference type="AlphaFoldDB" id="A0A165KXX1"/>
<protein>
    <recommendedName>
        <fullName evidence="3">Hypervirulence associated protein TUDOR domain-containing protein</fullName>
    </recommendedName>
</protein>
<accession>A0A165KXX1</accession>